<reference evidence="4 5" key="1">
    <citation type="submission" date="2022-09" db="EMBL/GenBank/DDBJ databases">
        <title>Genome sequencing of Flavivirga sp. MEBiC05379.</title>
        <authorList>
            <person name="Oh H.-M."/>
            <person name="Kwon K.K."/>
            <person name="Park M.J."/>
            <person name="Yang S.-H."/>
        </authorList>
    </citation>
    <scope>NUCLEOTIDE SEQUENCE [LARGE SCALE GENOMIC DNA]</scope>
    <source>
        <strain evidence="4 5">MEBiC05379</strain>
    </source>
</reference>
<dbReference type="InterPro" id="IPR029056">
    <property type="entry name" value="Ribokinase-like"/>
</dbReference>
<dbReference type="EC" id="2.7.1.49" evidence="2"/>
<evidence type="ECO:0000256" key="1">
    <source>
        <dbReference type="ARBA" id="ARBA00004948"/>
    </source>
</evidence>
<keyword evidence="4" id="KW-0418">Kinase</keyword>
<evidence type="ECO:0000256" key="2">
    <source>
        <dbReference type="ARBA" id="ARBA00012135"/>
    </source>
</evidence>
<dbReference type="EMBL" id="JAODOP010000001">
    <property type="protein sequence ID" value="MEF3831709.1"/>
    <property type="molecule type" value="Genomic_DNA"/>
</dbReference>
<dbReference type="Proteomes" id="UP001337305">
    <property type="component" value="Unassembled WGS sequence"/>
</dbReference>
<dbReference type="SUPFAM" id="SSF53613">
    <property type="entry name" value="Ribokinase-like"/>
    <property type="match status" value="1"/>
</dbReference>
<dbReference type="InterPro" id="IPR004399">
    <property type="entry name" value="HMP/HMP-P_kinase_dom"/>
</dbReference>
<dbReference type="Gene3D" id="3.40.1190.20">
    <property type="match status" value="1"/>
</dbReference>
<feature type="domain" description="Pyridoxamine kinase/Phosphomethylpyrimidine kinase" evidence="3">
    <location>
        <begin position="14"/>
        <end position="246"/>
    </location>
</feature>
<keyword evidence="4" id="KW-0808">Transferase</keyword>
<dbReference type="PANTHER" id="PTHR20858">
    <property type="entry name" value="PHOSPHOMETHYLPYRIMIDINE KINASE"/>
    <property type="match status" value="1"/>
</dbReference>
<sequence>MNDNKYILTIAGHDPSGGAGLTSDIKTFEAHGLHGLSVCTAITIQNDIDFKQCVWTEVNLIMAQLEILFERFDIHVVKIGIVESWKTLDLILNKLHLLSADIKIVLDPIIKASAGFDFHETESQDLLDNIWKQCFIVTPNYDEIQILYPKLTIENTIEHISRTSNIYLKGGHRNDKKGWDTLHHSRIVMVNIPPNTDKVYEKHGSGCVLSASLASHLALHIELEDAAKNAKQYTEQFLNSNDSLLGKHKYTPQYLTPNT</sequence>
<comment type="caution">
    <text evidence="4">The sequence shown here is derived from an EMBL/GenBank/DDBJ whole genome shotgun (WGS) entry which is preliminary data.</text>
</comment>
<name>A0ABU7XLX5_9FLAO</name>
<dbReference type="Pfam" id="PF08543">
    <property type="entry name" value="Phos_pyr_kin"/>
    <property type="match status" value="1"/>
</dbReference>
<dbReference type="InterPro" id="IPR013749">
    <property type="entry name" value="PM/HMP-P_kinase-1"/>
</dbReference>
<protein>
    <recommendedName>
        <fullName evidence="2">hydroxymethylpyrimidine kinase</fullName>
        <ecNumber evidence="2">2.7.1.49</ecNumber>
    </recommendedName>
</protein>
<dbReference type="GO" id="GO:0016301">
    <property type="term" value="F:kinase activity"/>
    <property type="evidence" value="ECO:0007669"/>
    <property type="project" value="UniProtKB-KW"/>
</dbReference>
<organism evidence="4 5">
    <name type="scientific">Flavivirga spongiicola</name>
    <dbReference type="NCBI Taxonomy" id="421621"/>
    <lineage>
        <taxon>Bacteria</taxon>
        <taxon>Pseudomonadati</taxon>
        <taxon>Bacteroidota</taxon>
        <taxon>Flavobacteriia</taxon>
        <taxon>Flavobacteriales</taxon>
        <taxon>Flavobacteriaceae</taxon>
        <taxon>Flavivirga</taxon>
    </lineage>
</organism>
<dbReference type="PANTHER" id="PTHR20858:SF17">
    <property type="entry name" value="HYDROXYMETHYLPYRIMIDINE_PHOSPHOMETHYLPYRIMIDINE KINASE THI20-RELATED"/>
    <property type="match status" value="1"/>
</dbReference>
<evidence type="ECO:0000313" key="5">
    <source>
        <dbReference type="Proteomes" id="UP001337305"/>
    </source>
</evidence>
<gene>
    <name evidence="4" type="ORF">N1F79_01080</name>
</gene>
<evidence type="ECO:0000259" key="3">
    <source>
        <dbReference type="Pfam" id="PF08543"/>
    </source>
</evidence>
<accession>A0ABU7XLX5</accession>
<comment type="pathway">
    <text evidence="1">Cofactor biosynthesis; thiamine diphosphate biosynthesis.</text>
</comment>
<proteinExistence type="predicted"/>
<dbReference type="CDD" id="cd01169">
    <property type="entry name" value="HMPP_kinase"/>
    <property type="match status" value="1"/>
</dbReference>
<keyword evidence="5" id="KW-1185">Reference proteome</keyword>
<dbReference type="RefSeq" id="WP_303308713.1">
    <property type="nucleotide sequence ID" value="NZ_JAODOP010000001.1"/>
</dbReference>
<evidence type="ECO:0000313" key="4">
    <source>
        <dbReference type="EMBL" id="MEF3831709.1"/>
    </source>
</evidence>